<feature type="region of interest" description="Disordered" evidence="2">
    <location>
        <begin position="772"/>
        <end position="809"/>
    </location>
</feature>
<reference evidence="3 4" key="1">
    <citation type="journal article" date="2016" name="Proc. Natl. Acad. Sci. U.S.A.">
        <title>Comparative genomics of biotechnologically important yeasts.</title>
        <authorList>
            <person name="Riley R."/>
            <person name="Haridas S."/>
            <person name="Wolfe K.H."/>
            <person name="Lopes M.R."/>
            <person name="Hittinger C.T."/>
            <person name="Goeker M."/>
            <person name="Salamov A.A."/>
            <person name="Wisecaver J.H."/>
            <person name="Long T.M."/>
            <person name="Calvey C.H."/>
            <person name="Aerts A.L."/>
            <person name="Barry K.W."/>
            <person name="Choi C."/>
            <person name="Clum A."/>
            <person name="Coughlan A.Y."/>
            <person name="Deshpande S."/>
            <person name="Douglass A.P."/>
            <person name="Hanson S.J."/>
            <person name="Klenk H.-P."/>
            <person name="LaButti K.M."/>
            <person name="Lapidus A."/>
            <person name="Lindquist E.A."/>
            <person name="Lipzen A.M."/>
            <person name="Meier-Kolthoff J.P."/>
            <person name="Ohm R.A."/>
            <person name="Otillar R.P."/>
            <person name="Pangilinan J.L."/>
            <person name="Peng Y."/>
            <person name="Rokas A."/>
            <person name="Rosa C.A."/>
            <person name="Scheuner C."/>
            <person name="Sibirny A.A."/>
            <person name="Slot J.C."/>
            <person name="Stielow J.B."/>
            <person name="Sun H."/>
            <person name="Kurtzman C.P."/>
            <person name="Blackwell M."/>
            <person name="Grigoriev I.V."/>
            <person name="Jeffries T.W."/>
        </authorList>
    </citation>
    <scope>NUCLEOTIDE SEQUENCE [LARGE SCALE GENOMIC DNA]</scope>
    <source>
        <strain evidence="4">ATCC 58044 / CBS 1984 / NCYC 433 / NRRL Y-366-8</strain>
    </source>
</reference>
<dbReference type="GO" id="GO:0019903">
    <property type="term" value="F:protein phosphatase binding"/>
    <property type="evidence" value="ECO:0007669"/>
    <property type="project" value="InterPro"/>
</dbReference>
<organism evidence="3 4">
    <name type="scientific">Wickerhamomyces anomalus (strain ATCC 58044 / CBS 1984 / NCYC 433 / NRRL Y-366-8)</name>
    <name type="common">Yeast</name>
    <name type="synonym">Hansenula anomala</name>
    <dbReference type="NCBI Taxonomy" id="683960"/>
    <lineage>
        <taxon>Eukaryota</taxon>
        <taxon>Fungi</taxon>
        <taxon>Dikarya</taxon>
        <taxon>Ascomycota</taxon>
        <taxon>Saccharomycotina</taxon>
        <taxon>Saccharomycetes</taxon>
        <taxon>Phaffomycetales</taxon>
        <taxon>Wickerhamomycetaceae</taxon>
        <taxon>Wickerhamomyces</taxon>
    </lineage>
</organism>
<dbReference type="GO" id="GO:0019888">
    <property type="term" value="F:protein phosphatase regulator activity"/>
    <property type="evidence" value="ECO:0007669"/>
    <property type="project" value="TreeGrafter"/>
</dbReference>
<evidence type="ECO:0000313" key="3">
    <source>
        <dbReference type="EMBL" id="ODQ59959.1"/>
    </source>
</evidence>
<dbReference type="GO" id="GO:0005829">
    <property type="term" value="C:cytosol"/>
    <property type="evidence" value="ECO:0007669"/>
    <property type="project" value="TreeGrafter"/>
</dbReference>
<name>A0A1E3P3A8_WICAA</name>
<evidence type="ECO:0000256" key="2">
    <source>
        <dbReference type="SAM" id="MobiDB-lite"/>
    </source>
</evidence>
<feature type="region of interest" description="Disordered" evidence="2">
    <location>
        <begin position="126"/>
        <end position="163"/>
    </location>
</feature>
<dbReference type="RefSeq" id="XP_019039166.1">
    <property type="nucleotide sequence ID" value="XM_019182714.1"/>
</dbReference>
<evidence type="ECO:0000256" key="1">
    <source>
        <dbReference type="ARBA" id="ARBA00006180"/>
    </source>
</evidence>
<dbReference type="AlphaFoldDB" id="A0A1E3P3A8"/>
<comment type="similarity">
    <text evidence="1">Belongs to the SAPS family.</text>
</comment>
<keyword evidence="4" id="KW-1185">Reference proteome</keyword>
<dbReference type="Proteomes" id="UP000094112">
    <property type="component" value="Unassembled WGS sequence"/>
</dbReference>
<gene>
    <name evidence="3" type="ORF">WICANDRAFT_53559</name>
</gene>
<feature type="compositionally biased region" description="Low complexity" evidence="2">
    <location>
        <begin position="30"/>
        <end position="40"/>
    </location>
</feature>
<dbReference type="OrthoDB" id="295029at2759"/>
<proteinExistence type="inferred from homology"/>
<feature type="region of interest" description="Disordered" evidence="2">
    <location>
        <begin position="30"/>
        <end position="82"/>
    </location>
</feature>
<feature type="compositionally biased region" description="Polar residues" evidence="2">
    <location>
        <begin position="64"/>
        <end position="77"/>
    </location>
</feature>
<dbReference type="GeneID" id="30199960"/>
<sequence>MSFWPFGQNANSASHLNRLLDEYYYERSNASQQQSSTNAQPSEVDPSFASASTTHNAATSSNNQDTSAIAGSSSNVTPGLDQEKENIKIDKEFVYDLLDDPSFLNELSRQNNKLIDFICFGYIDKEDDEDEGGDESGVDQDNDVDMNDDDNDNTKQQKQQTQSTQGKSILEVLLDLVVDSEQWFEENEQQLYQASENQLDEDETTANDITTTFNRIHTASEVLSCKIWLISENLVEEPQLLNKLWWFLKNDFKSSSPSIQFFIKINEQLLESRPDQMLNFIRSLQDLVDLFLKHVNITMIMDFLLRIITTDKADNPTGIIELLSEQKLIPKLLNLLYPDHDSSIQSSCGDFLKALIAISANTSIDENTIGPNLLTKELVSDTCIDKIIEIMLLKGNGLATVVGVIIEIIRKNNSDYDSVNLLYTTTESNPPNKRDPIYLGNMLKKFAQKLGSFNDILTDKELTSKRIETQINQEIEPLGFERFKICELVAELLHCSNIALLNNHLTEKIIEERENFLEQQEFNLKNALSEDLINSNNTKHSASPSPGANSYNGSTFSNLNIDVKSQEDGSSGSHHHQLPQLHIPVVTKKEQLRSNPTVGDVFKIALIDSNVLTTIIDMFVKFPWNNFWHNVVFDIVQQIFNGRLDISYNPYLILELFDKCDITNLIINAYKLCIDTERETNVRLGYMGHLILIAEEVVKFSSTFQNSKFNDTEADELIYTKLIDENWISYVTNVLTETREMYNCVLGGIKANEFSEGDYINHNTIVLGNSEEEILNQQTEDGGPPDEMFYDSKETEEEEEEEEEDKEMA</sequence>
<feature type="compositionally biased region" description="Acidic residues" evidence="2">
    <location>
        <begin position="126"/>
        <end position="151"/>
    </location>
</feature>
<dbReference type="PANTHER" id="PTHR12634">
    <property type="entry name" value="SIT4 YEAST -ASSOCIATING PROTEIN-RELATED"/>
    <property type="match status" value="1"/>
</dbReference>
<dbReference type="PANTHER" id="PTHR12634:SF14">
    <property type="entry name" value="SIT4-ASSOCIATING PROTEIN SAP155-RELATED"/>
    <property type="match status" value="1"/>
</dbReference>
<dbReference type="GO" id="GO:0005634">
    <property type="term" value="C:nucleus"/>
    <property type="evidence" value="ECO:0007669"/>
    <property type="project" value="TreeGrafter"/>
</dbReference>
<feature type="compositionally biased region" description="Low complexity" evidence="2">
    <location>
        <begin position="49"/>
        <end position="63"/>
    </location>
</feature>
<feature type="compositionally biased region" description="Acidic residues" evidence="2">
    <location>
        <begin position="794"/>
        <end position="809"/>
    </location>
</feature>
<dbReference type="STRING" id="683960.A0A1E3P3A8"/>
<dbReference type="Pfam" id="PF04499">
    <property type="entry name" value="SAPS"/>
    <property type="match status" value="1"/>
</dbReference>
<dbReference type="EMBL" id="KV454210">
    <property type="protein sequence ID" value="ODQ59959.1"/>
    <property type="molecule type" value="Genomic_DNA"/>
</dbReference>
<evidence type="ECO:0000313" key="4">
    <source>
        <dbReference type="Proteomes" id="UP000094112"/>
    </source>
</evidence>
<accession>A0A1E3P3A8</accession>
<protein>
    <submittedName>
        <fullName evidence="3">Uncharacterized protein</fullName>
    </submittedName>
</protein>
<dbReference type="InterPro" id="IPR007587">
    <property type="entry name" value="SAPS"/>
</dbReference>